<keyword evidence="1" id="KW-1015">Disulfide bond</keyword>
<proteinExistence type="predicted"/>
<feature type="non-terminal residue" evidence="2">
    <location>
        <position position="1"/>
    </location>
</feature>
<reference evidence="2 3" key="1">
    <citation type="submission" date="2019-09" db="EMBL/GenBank/DDBJ databases">
        <title>Bird 10,000 Genomes (B10K) Project - Family phase.</title>
        <authorList>
            <person name="Zhang G."/>
        </authorList>
    </citation>
    <scope>NUCLEOTIDE SEQUENCE [LARGE SCALE GENOMIC DNA]</scope>
    <source>
        <strain evidence="2">B10K-DU-002-07</strain>
        <tissue evidence="2">Muscle</tissue>
    </source>
</reference>
<dbReference type="Gene3D" id="1.10.287.210">
    <property type="match status" value="1"/>
</dbReference>
<name>A0A7L0ZHR8_9PASS</name>
<comment type="caution">
    <text evidence="2">The sequence shown here is derived from an EMBL/GenBank/DDBJ whole genome shotgun (WGS) entry which is preliminary data.</text>
</comment>
<organism evidence="2 3">
    <name type="scientific">Oxyruncus cristatus</name>
    <name type="common">sharpbill</name>
    <dbReference type="NCBI Taxonomy" id="114331"/>
    <lineage>
        <taxon>Eukaryota</taxon>
        <taxon>Metazoa</taxon>
        <taxon>Chordata</taxon>
        <taxon>Craniata</taxon>
        <taxon>Vertebrata</taxon>
        <taxon>Euteleostomi</taxon>
        <taxon>Archelosauria</taxon>
        <taxon>Archosauria</taxon>
        <taxon>Dinosauria</taxon>
        <taxon>Saurischia</taxon>
        <taxon>Theropoda</taxon>
        <taxon>Coelurosauria</taxon>
        <taxon>Aves</taxon>
        <taxon>Neognathae</taxon>
        <taxon>Neoaves</taxon>
        <taxon>Telluraves</taxon>
        <taxon>Australaves</taxon>
        <taxon>Passeriformes</taxon>
        <taxon>Cotingidae</taxon>
        <taxon>Oxyruncus</taxon>
    </lineage>
</organism>
<accession>A0A7L0ZHR8</accession>
<gene>
    <name evidence="2" type="primary">Ervv1_0</name>
    <name evidence="2" type="ORF">OXYCRI_R15817</name>
</gene>
<dbReference type="PANTHER" id="PTHR10424:SF73">
    <property type="entry name" value="ENDOGENOUS RETROVIRUS GROUP FC1 ENV POLYPROTEIN-RELATED"/>
    <property type="match status" value="1"/>
</dbReference>
<evidence type="ECO:0000313" key="3">
    <source>
        <dbReference type="Proteomes" id="UP000564466"/>
    </source>
</evidence>
<protein>
    <submittedName>
        <fullName evidence="2">ERVV1 protein</fullName>
    </submittedName>
</protein>
<evidence type="ECO:0000256" key="1">
    <source>
        <dbReference type="ARBA" id="ARBA00023157"/>
    </source>
</evidence>
<evidence type="ECO:0000313" key="2">
    <source>
        <dbReference type="EMBL" id="NXM25553.1"/>
    </source>
</evidence>
<sequence length="58" mass="6280">SELEKAVVNILATIEQIENQTLDAITALQEEVMSLSHIVLQNRMALDLLLASEGGVCT</sequence>
<dbReference type="PANTHER" id="PTHR10424">
    <property type="entry name" value="VIRAL ENVELOPE PROTEIN"/>
    <property type="match status" value="1"/>
</dbReference>
<feature type="non-terminal residue" evidence="2">
    <location>
        <position position="58"/>
    </location>
</feature>
<dbReference type="EMBL" id="VXAY01001214">
    <property type="protein sequence ID" value="NXM25553.1"/>
    <property type="molecule type" value="Genomic_DNA"/>
</dbReference>
<dbReference type="InterPro" id="IPR018154">
    <property type="entry name" value="TLV/ENV_coat_polyprotein"/>
</dbReference>
<dbReference type="AlphaFoldDB" id="A0A7L0ZHR8"/>
<keyword evidence="3" id="KW-1185">Reference proteome</keyword>
<dbReference type="Pfam" id="PF00429">
    <property type="entry name" value="TLV_coat"/>
    <property type="match status" value="1"/>
</dbReference>
<dbReference type="SUPFAM" id="SSF58069">
    <property type="entry name" value="Virus ectodomain"/>
    <property type="match status" value="1"/>
</dbReference>
<dbReference type="Proteomes" id="UP000564466">
    <property type="component" value="Unassembled WGS sequence"/>
</dbReference>